<name>A0A7S1VJ18_9EUKA</name>
<reference evidence="6" key="1">
    <citation type="submission" date="2021-01" db="EMBL/GenBank/DDBJ databases">
        <authorList>
            <person name="Corre E."/>
            <person name="Pelletier E."/>
            <person name="Niang G."/>
            <person name="Scheremetjew M."/>
            <person name="Finn R."/>
            <person name="Kale V."/>
            <person name="Holt S."/>
            <person name="Cochrane G."/>
            <person name="Meng A."/>
            <person name="Brown T."/>
            <person name="Cohen L."/>
        </authorList>
    </citation>
    <scope>NUCLEOTIDE SEQUENCE</scope>
    <source>
        <strain evidence="6">ATCC 50979</strain>
    </source>
</reference>
<evidence type="ECO:0000256" key="4">
    <source>
        <dbReference type="SAM" id="MobiDB-lite"/>
    </source>
</evidence>
<dbReference type="PANTHER" id="PTHR11801">
    <property type="entry name" value="SIGNAL TRANSDUCER AND ACTIVATOR OF TRANSCRIPTION"/>
    <property type="match status" value="1"/>
</dbReference>
<dbReference type="InterPro" id="IPR001217">
    <property type="entry name" value="STAT"/>
</dbReference>
<dbReference type="Gene3D" id="3.30.505.10">
    <property type="entry name" value="SH2 domain"/>
    <property type="match status" value="1"/>
</dbReference>
<sequence length="510" mass="54284">MSHLASLPLCLYPYSPDFPGIFTKGQATPASLSLSLFVPPLPAVLSLSGVSTVSVRCSPSLAHSQSLSRSPHPHGIPLRQQQHATPTPNNPNIHHPSSNLPILFESSVDTTSQSIVSITSAADLIAPVDFPLTGEGEVDRAHPSSGTDATAAGGNDPGSHRQRASTTTPSTDPTHALAVASAWRYPVSAPDEAPTVTVQRVSSATVAISFTGGSRRSCAHLSFAVQLRFAVADCSAHSLAASLNGEADEWGTSVLATPTGPVATRTTAAEPSPDGTSLIVTLITQLMPPLAVVTHESQWVAATGAVLKAMLLQRADWPTVSARVDELFRIEARLRQAPMTVSGPNAPPLVRSLSADDISHFHARYFGGGDSVTEDQFKLFWKWFGGVMLLLRYRRHVAPMWHAGYIWGFTSRETLEAALTGAPEGTFIVRFSETHVSRFAVALATGGRIKHALVEDSTARSLASYLGRETRFLHVLRITPDGLVATPKADALQPFLGDEQGVSETFTGYE</sequence>
<organism evidence="6">
    <name type="scientific">Sexangularia sp. CB-2014</name>
    <dbReference type="NCBI Taxonomy" id="1486929"/>
    <lineage>
        <taxon>Eukaryota</taxon>
        <taxon>Amoebozoa</taxon>
        <taxon>Tubulinea</taxon>
        <taxon>Elardia</taxon>
        <taxon>Arcellinida</taxon>
        <taxon>Arcellinida incertae sedis</taxon>
        <taxon>Sexangularia</taxon>
    </lineage>
</organism>
<dbReference type="AlphaFoldDB" id="A0A7S1VJ18"/>
<feature type="compositionally biased region" description="Low complexity" evidence="4">
    <location>
        <begin position="85"/>
        <end position="99"/>
    </location>
</feature>
<evidence type="ECO:0000256" key="1">
    <source>
        <dbReference type="ARBA" id="ARBA00005586"/>
    </source>
</evidence>
<dbReference type="GO" id="GO:0003700">
    <property type="term" value="F:DNA-binding transcription factor activity"/>
    <property type="evidence" value="ECO:0007669"/>
    <property type="project" value="InterPro"/>
</dbReference>
<dbReference type="Pfam" id="PF17901">
    <property type="entry name" value="EF-hand_12"/>
    <property type="match status" value="1"/>
</dbReference>
<proteinExistence type="inferred from homology"/>
<feature type="region of interest" description="Disordered" evidence="4">
    <location>
        <begin position="135"/>
        <end position="173"/>
    </location>
</feature>
<evidence type="ECO:0000259" key="5">
    <source>
        <dbReference type="PROSITE" id="PS50001"/>
    </source>
</evidence>
<keyword evidence="2 3" id="KW-0727">SH2 domain</keyword>
<dbReference type="InterPro" id="IPR000980">
    <property type="entry name" value="SH2"/>
</dbReference>
<dbReference type="InterPro" id="IPR008967">
    <property type="entry name" value="p53-like_TF_DNA-bd_sf"/>
</dbReference>
<feature type="domain" description="SH2" evidence="5">
    <location>
        <begin position="401"/>
        <end position="472"/>
    </location>
</feature>
<comment type="similarity">
    <text evidence="1">Belongs to the transcription factor STAT family.</text>
</comment>
<accession>A0A7S1VJ18</accession>
<dbReference type="EMBL" id="HBGL01010985">
    <property type="protein sequence ID" value="CAD9301621.1"/>
    <property type="molecule type" value="Transcribed_RNA"/>
</dbReference>
<protein>
    <recommendedName>
        <fullName evidence="5">SH2 domain-containing protein</fullName>
    </recommendedName>
</protein>
<gene>
    <name evidence="6" type="ORF">SSP0437_LOCUS8567</name>
</gene>
<evidence type="ECO:0000256" key="2">
    <source>
        <dbReference type="ARBA" id="ARBA00022999"/>
    </source>
</evidence>
<dbReference type="InterPro" id="IPR041604">
    <property type="entry name" value="EF-hand_12"/>
</dbReference>
<feature type="compositionally biased region" description="Polar residues" evidence="4">
    <location>
        <begin position="164"/>
        <end position="173"/>
    </location>
</feature>
<evidence type="ECO:0000256" key="3">
    <source>
        <dbReference type="PROSITE-ProRule" id="PRU00191"/>
    </source>
</evidence>
<dbReference type="Gene3D" id="1.10.238.10">
    <property type="entry name" value="EF-hand"/>
    <property type="match status" value="1"/>
</dbReference>
<dbReference type="PROSITE" id="PS50001">
    <property type="entry name" value="SH2"/>
    <property type="match status" value="1"/>
</dbReference>
<dbReference type="InterPro" id="IPR036860">
    <property type="entry name" value="SH2_dom_sf"/>
</dbReference>
<evidence type="ECO:0000313" key="6">
    <source>
        <dbReference type="EMBL" id="CAD9301621.1"/>
    </source>
</evidence>
<dbReference type="GO" id="GO:0007165">
    <property type="term" value="P:signal transduction"/>
    <property type="evidence" value="ECO:0007669"/>
    <property type="project" value="InterPro"/>
</dbReference>
<dbReference type="SUPFAM" id="SSF49417">
    <property type="entry name" value="p53-like transcription factors"/>
    <property type="match status" value="1"/>
</dbReference>
<dbReference type="Pfam" id="PF00017">
    <property type="entry name" value="SH2"/>
    <property type="match status" value="1"/>
</dbReference>
<feature type="region of interest" description="Disordered" evidence="4">
    <location>
        <begin position="63"/>
        <end position="100"/>
    </location>
</feature>
<dbReference type="SUPFAM" id="SSF55550">
    <property type="entry name" value="SH2 domain"/>
    <property type="match status" value="1"/>
</dbReference>